<keyword evidence="6" id="KW-0862">Zinc</keyword>
<dbReference type="GO" id="GO:0000166">
    <property type="term" value="F:nucleotide binding"/>
    <property type="evidence" value="ECO:0007669"/>
    <property type="project" value="InterPro"/>
</dbReference>
<dbReference type="OrthoDB" id="2250022at2759"/>
<dbReference type="GO" id="GO:0000467">
    <property type="term" value="P:exonucleolytic trimming to generate mature 3'-end of 5.8S rRNA from tricistronic rRNA transcript (SSU-rRNA, 5.8S rRNA, LSU-rRNA)"/>
    <property type="evidence" value="ECO:0007669"/>
    <property type="project" value="InterPro"/>
</dbReference>
<reference evidence="10 11" key="1">
    <citation type="journal article" date="2015" name="Genome Biol.">
        <title>Comparative genomics of Steinernema reveals deeply conserved gene regulatory networks.</title>
        <authorList>
            <person name="Dillman A.R."/>
            <person name="Macchietto M."/>
            <person name="Porter C.F."/>
            <person name="Rogers A."/>
            <person name="Williams B."/>
            <person name="Antoshechkin I."/>
            <person name="Lee M.M."/>
            <person name="Goodwin Z."/>
            <person name="Lu X."/>
            <person name="Lewis E.E."/>
            <person name="Goodrich-Blair H."/>
            <person name="Stock S.P."/>
            <person name="Adams B.J."/>
            <person name="Sternberg P.W."/>
            <person name="Mortazavi A."/>
        </authorList>
    </citation>
    <scope>NUCLEOTIDE SEQUENCE [LARGE SCALE GENOMIC DNA]</scope>
    <source>
        <strain evidence="10 11">ALL</strain>
    </source>
</reference>
<dbReference type="GO" id="GO:0008270">
    <property type="term" value="F:zinc ion binding"/>
    <property type="evidence" value="ECO:0007669"/>
    <property type="project" value="UniProtKB-KW"/>
</dbReference>
<evidence type="ECO:0000256" key="5">
    <source>
        <dbReference type="ARBA" id="ARBA00023242"/>
    </source>
</evidence>
<keyword evidence="2" id="KW-0540">Nuclease</keyword>
<organism evidence="10 11">
    <name type="scientific">Steinernema carpocapsae</name>
    <name type="common">Entomopathogenic nematode</name>
    <dbReference type="NCBI Taxonomy" id="34508"/>
    <lineage>
        <taxon>Eukaryota</taxon>
        <taxon>Metazoa</taxon>
        <taxon>Ecdysozoa</taxon>
        <taxon>Nematoda</taxon>
        <taxon>Chromadorea</taxon>
        <taxon>Rhabditida</taxon>
        <taxon>Tylenchina</taxon>
        <taxon>Panagrolaimomorpha</taxon>
        <taxon>Strongyloidoidea</taxon>
        <taxon>Steinernematidae</taxon>
        <taxon>Steinernema</taxon>
    </lineage>
</organism>
<evidence type="ECO:0000313" key="10">
    <source>
        <dbReference type="EMBL" id="TKR60065.1"/>
    </source>
</evidence>
<accession>A0A4V6XVM1</accession>
<dbReference type="InterPro" id="IPR010997">
    <property type="entry name" value="HRDC-like_sf"/>
</dbReference>
<evidence type="ECO:0000256" key="4">
    <source>
        <dbReference type="ARBA" id="ARBA00022839"/>
    </source>
</evidence>
<dbReference type="STRING" id="34508.A0A4V6XVM1"/>
<dbReference type="SMART" id="SM00474">
    <property type="entry name" value="35EXOc"/>
    <property type="match status" value="1"/>
</dbReference>
<comment type="caution">
    <text evidence="10">The sequence shown here is derived from an EMBL/GenBank/DDBJ whole genome shotgun (WGS) entry which is preliminary data.</text>
</comment>
<dbReference type="SMART" id="SM00341">
    <property type="entry name" value="HRDC"/>
    <property type="match status" value="1"/>
</dbReference>
<dbReference type="Gene3D" id="3.30.420.10">
    <property type="entry name" value="Ribonuclease H-like superfamily/Ribonuclease H"/>
    <property type="match status" value="1"/>
</dbReference>
<protein>
    <recommendedName>
        <fullName evidence="12">C3H1-type domain-containing protein</fullName>
    </recommendedName>
</protein>
<dbReference type="InterPro" id="IPR012337">
    <property type="entry name" value="RNaseH-like_sf"/>
</dbReference>
<dbReference type="GO" id="GO:0071038">
    <property type="term" value="P:TRAMP-dependent tRNA surveillance pathway"/>
    <property type="evidence" value="ECO:0007669"/>
    <property type="project" value="TreeGrafter"/>
</dbReference>
<dbReference type="GO" id="GO:0005730">
    <property type="term" value="C:nucleolus"/>
    <property type="evidence" value="ECO:0007669"/>
    <property type="project" value="TreeGrafter"/>
</dbReference>
<dbReference type="GO" id="GO:0071040">
    <property type="term" value="P:nuclear polyadenylation-dependent antisense transcript catabolic process"/>
    <property type="evidence" value="ECO:0007669"/>
    <property type="project" value="TreeGrafter"/>
</dbReference>
<dbReference type="InterPro" id="IPR049559">
    <property type="entry name" value="Rrp6p-like_exo"/>
</dbReference>
<dbReference type="GO" id="GO:0000175">
    <property type="term" value="F:3'-5'-RNA exonuclease activity"/>
    <property type="evidence" value="ECO:0007669"/>
    <property type="project" value="InterPro"/>
</dbReference>
<keyword evidence="11" id="KW-1185">Reference proteome</keyword>
<dbReference type="InterPro" id="IPR000571">
    <property type="entry name" value="Znf_CCCH"/>
</dbReference>
<name>A0A4V6XVM1_STECR</name>
<dbReference type="GO" id="GO:0071036">
    <property type="term" value="P:nuclear polyadenylation-dependent snoRNA catabolic process"/>
    <property type="evidence" value="ECO:0007669"/>
    <property type="project" value="TreeGrafter"/>
</dbReference>
<feature type="compositionally biased region" description="Low complexity" evidence="7">
    <location>
        <begin position="24"/>
        <end position="36"/>
    </location>
</feature>
<dbReference type="PANTHER" id="PTHR12124:SF47">
    <property type="entry name" value="EXOSOME COMPONENT 10"/>
    <property type="match status" value="1"/>
</dbReference>
<evidence type="ECO:0000259" key="9">
    <source>
        <dbReference type="PROSITE" id="PS50967"/>
    </source>
</evidence>
<dbReference type="InterPro" id="IPR002121">
    <property type="entry name" value="HRDC_dom"/>
</dbReference>
<evidence type="ECO:0000256" key="3">
    <source>
        <dbReference type="ARBA" id="ARBA00022801"/>
    </source>
</evidence>
<dbReference type="Pfam" id="PF00570">
    <property type="entry name" value="HRDC"/>
    <property type="match status" value="1"/>
</dbReference>
<dbReference type="SUPFAM" id="SSF47819">
    <property type="entry name" value="HRDC-like"/>
    <property type="match status" value="1"/>
</dbReference>
<comment type="subcellular location">
    <subcellularLocation>
        <location evidence="1">Nucleus</location>
    </subcellularLocation>
</comment>
<dbReference type="Proteomes" id="UP000298663">
    <property type="component" value="Unassembled WGS sequence"/>
</dbReference>
<evidence type="ECO:0000256" key="6">
    <source>
        <dbReference type="PROSITE-ProRule" id="PRU00723"/>
    </source>
</evidence>
<dbReference type="GO" id="GO:0071035">
    <property type="term" value="P:nuclear polyadenylation-dependent rRNA catabolic process"/>
    <property type="evidence" value="ECO:0007669"/>
    <property type="project" value="TreeGrafter"/>
</dbReference>
<dbReference type="Pfam" id="PF01612">
    <property type="entry name" value="DNA_pol_A_exo1"/>
    <property type="match status" value="1"/>
</dbReference>
<evidence type="ECO:0000256" key="1">
    <source>
        <dbReference type="ARBA" id="ARBA00004123"/>
    </source>
</evidence>
<dbReference type="GO" id="GO:0071037">
    <property type="term" value="P:nuclear polyadenylation-dependent snRNA catabolic process"/>
    <property type="evidence" value="ECO:0007669"/>
    <property type="project" value="TreeGrafter"/>
</dbReference>
<dbReference type="InterPro" id="IPR045092">
    <property type="entry name" value="Rrp6-like"/>
</dbReference>
<evidence type="ECO:0000259" key="8">
    <source>
        <dbReference type="PROSITE" id="PS50103"/>
    </source>
</evidence>
<dbReference type="GO" id="GO:0000176">
    <property type="term" value="C:nuclear exosome (RNase complex)"/>
    <property type="evidence" value="ECO:0007669"/>
    <property type="project" value="TreeGrafter"/>
</dbReference>
<keyword evidence="6" id="KW-0863">Zinc-finger</keyword>
<keyword evidence="4" id="KW-0269">Exonuclease</keyword>
<sequence>MGANDSSPNPANPASVHSEKAAEESSTGSEAASAGSLKRRLCRYGKDLCKYGASCKYAHSETELLEGGDQVTNGSNKWKLKANKKPQEHYKIYDKEQYNGHRPFAPLLKVKHHPEQHTCEDFGSSHPYAAEIEAWEVPEAEMTPIDPVEPVSLTTSLTLVKSKSGLMKLRDALNKEKIFAVDLEHHNYHSFRGFTCLVQISTREEDFIVDPFPVWKAMHILNEPFTDPKILKVFHGARSDIIWLQRDFGIYVVNMFDTQEAMRILEFPKMGLSYLIKHYRDIDLEKNFQKADWRLRPLSEEHLSYARMDTHFLLYCYDRLKNELIERDAVKKAYEQSKGVCLLKYEHLEFEADGFLHILSKRHSLNVRQLYVLKELWCWRDKMARCFDESHEFVIPKQVMLKVANNLPTTDEDFDELVPRNLSLFRNNKQMFLEIVEYAETIPLPWNCRRLGVAAAWRWRFFRGLLSMLCFELRVLSHFHELNNFMSYLVCGARQYVSAIAALSDGTRSIRDGTDGSAKFGSFGHEVDCSRWVSEVILDTRRDVICSFAPFTTSPR</sequence>
<feature type="region of interest" description="Disordered" evidence="7">
    <location>
        <begin position="1"/>
        <end position="37"/>
    </location>
</feature>
<dbReference type="InterPro" id="IPR044876">
    <property type="entry name" value="HRDC_dom_sf"/>
</dbReference>
<feature type="zinc finger region" description="C3H1-type" evidence="6">
    <location>
        <begin position="36"/>
        <end position="62"/>
    </location>
</feature>
<dbReference type="AlphaFoldDB" id="A0A4V6XVM1"/>
<dbReference type="EMBL" id="AZBU02000012">
    <property type="protein sequence ID" value="TKR60065.1"/>
    <property type="molecule type" value="Genomic_DNA"/>
</dbReference>
<dbReference type="PROSITE" id="PS50967">
    <property type="entry name" value="HRDC"/>
    <property type="match status" value="1"/>
</dbReference>
<dbReference type="InterPro" id="IPR036397">
    <property type="entry name" value="RNaseH_sf"/>
</dbReference>
<feature type="domain" description="HRDC" evidence="9">
    <location>
        <begin position="366"/>
        <end position="446"/>
    </location>
</feature>
<dbReference type="GO" id="GO:0003727">
    <property type="term" value="F:single-stranded RNA binding"/>
    <property type="evidence" value="ECO:0007669"/>
    <property type="project" value="TreeGrafter"/>
</dbReference>
<dbReference type="PROSITE" id="PS50103">
    <property type="entry name" value="ZF_C3H1"/>
    <property type="match status" value="1"/>
</dbReference>
<dbReference type="Gene3D" id="1.10.150.80">
    <property type="entry name" value="HRDC domain"/>
    <property type="match status" value="1"/>
</dbReference>
<feature type="domain" description="C3H1-type" evidence="8">
    <location>
        <begin position="36"/>
        <end position="62"/>
    </location>
</feature>
<keyword evidence="6" id="KW-0479">Metal-binding</keyword>
<dbReference type="GO" id="GO:0071044">
    <property type="term" value="P:histone mRNA catabolic process"/>
    <property type="evidence" value="ECO:0007669"/>
    <property type="project" value="TreeGrafter"/>
</dbReference>
<dbReference type="SUPFAM" id="SSF53098">
    <property type="entry name" value="Ribonuclease H-like"/>
    <property type="match status" value="1"/>
</dbReference>
<evidence type="ECO:0008006" key="12">
    <source>
        <dbReference type="Google" id="ProtNLM"/>
    </source>
</evidence>
<keyword evidence="3" id="KW-0378">Hydrolase</keyword>
<evidence type="ECO:0000256" key="2">
    <source>
        <dbReference type="ARBA" id="ARBA00022722"/>
    </source>
</evidence>
<dbReference type="GO" id="GO:0071039">
    <property type="term" value="P:nuclear polyadenylation-dependent CUT catabolic process"/>
    <property type="evidence" value="ECO:0007669"/>
    <property type="project" value="TreeGrafter"/>
</dbReference>
<dbReference type="GO" id="GO:0071051">
    <property type="term" value="P:poly(A)-dependent snoRNA 3'-end processing"/>
    <property type="evidence" value="ECO:0007669"/>
    <property type="project" value="TreeGrafter"/>
</dbReference>
<evidence type="ECO:0000256" key="7">
    <source>
        <dbReference type="SAM" id="MobiDB-lite"/>
    </source>
</evidence>
<evidence type="ECO:0000313" key="11">
    <source>
        <dbReference type="Proteomes" id="UP000298663"/>
    </source>
</evidence>
<dbReference type="InterPro" id="IPR002562">
    <property type="entry name" value="3'-5'_exonuclease_dom"/>
</dbReference>
<proteinExistence type="predicted"/>
<keyword evidence="5" id="KW-0539">Nucleus</keyword>
<dbReference type="CDD" id="cd06147">
    <property type="entry name" value="Rrp6p_like_exo"/>
    <property type="match status" value="1"/>
</dbReference>
<gene>
    <name evidence="10" type="ORF">L596_029651</name>
</gene>
<dbReference type="PANTHER" id="PTHR12124">
    <property type="entry name" value="POLYMYOSITIS/SCLERODERMA AUTOANTIGEN-RELATED"/>
    <property type="match status" value="1"/>
</dbReference>
<reference evidence="10 11" key="2">
    <citation type="journal article" date="2019" name="G3 (Bethesda)">
        <title>Hybrid Assembly of the Genome of the Entomopathogenic Nematode Steinernema carpocapsae Identifies the X-Chromosome.</title>
        <authorList>
            <person name="Serra L."/>
            <person name="Macchietto M."/>
            <person name="Macias-Munoz A."/>
            <person name="McGill C.J."/>
            <person name="Rodriguez I.M."/>
            <person name="Rodriguez B."/>
            <person name="Murad R."/>
            <person name="Mortazavi A."/>
        </authorList>
    </citation>
    <scope>NUCLEOTIDE SEQUENCE [LARGE SCALE GENOMIC DNA]</scope>
    <source>
        <strain evidence="10 11">ALL</strain>
    </source>
</reference>